<dbReference type="OrthoDB" id="1748983at2759"/>
<protein>
    <recommendedName>
        <fullName evidence="1">Reverse transcriptase domain-containing protein</fullName>
    </recommendedName>
</protein>
<dbReference type="PANTHER" id="PTHR46890">
    <property type="entry name" value="NON-LTR RETROLELEMENT REVERSE TRANSCRIPTASE-LIKE PROTEIN-RELATED"/>
    <property type="match status" value="1"/>
</dbReference>
<evidence type="ECO:0000259" key="1">
    <source>
        <dbReference type="Pfam" id="PF00078"/>
    </source>
</evidence>
<dbReference type="InterPro" id="IPR052343">
    <property type="entry name" value="Retrotransposon-Effector_Assoc"/>
</dbReference>
<organism evidence="2 3">
    <name type="scientific">Rhododendron simsii</name>
    <name type="common">Sims's rhododendron</name>
    <dbReference type="NCBI Taxonomy" id="118357"/>
    <lineage>
        <taxon>Eukaryota</taxon>
        <taxon>Viridiplantae</taxon>
        <taxon>Streptophyta</taxon>
        <taxon>Embryophyta</taxon>
        <taxon>Tracheophyta</taxon>
        <taxon>Spermatophyta</taxon>
        <taxon>Magnoliopsida</taxon>
        <taxon>eudicotyledons</taxon>
        <taxon>Gunneridae</taxon>
        <taxon>Pentapetalae</taxon>
        <taxon>asterids</taxon>
        <taxon>Ericales</taxon>
        <taxon>Ericaceae</taxon>
        <taxon>Ericoideae</taxon>
        <taxon>Rhodoreae</taxon>
        <taxon>Rhododendron</taxon>
    </lineage>
</organism>
<dbReference type="EMBL" id="WJXA01000001">
    <property type="protein sequence ID" value="KAF7152275.1"/>
    <property type="molecule type" value="Genomic_DNA"/>
</dbReference>
<gene>
    <name evidence="2" type="ORF">RHSIM_Rhsim01G0011900</name>
</gene>
<dbReference type="Proteomes" id="UP000626092">
    <property type="component" value="Unassembled WGS sequence"/>
</dbReference>
<reference evidence="2" key="1">
    <citation type="submission" date="2019-11" db="EMBL/GenBank/DDBJ databases">
        <authorList>
            <person name="Liu Y."/>
            <person name="Hou J."/>
            <person name="Li T.-Q."/>
            <person name="Guan C.-H."/>
            <person name="Wu X."/>
            <person name="Wu H.-Z."/>
            <person name="Ling F."/>
            <person name="Zhang R."/>
            <person name="Shi X.-G."/>
            <person name="Ren J.-P."/>
            <person name="Chen E.-F."/>
            <person name="Sun J.-M."/>
        </authorList>
    </citation>
    <scope>NUCLEOTIDE SEQUENCE</scope>
    <source>
        <strain evidence="2">Adult_tree_wgs_1</strain>
        <tissue evidence="2">Leaves</tissue>
    </source>
</reference>
<name>A0A834LTW8_RHOSS</name>
<accession>A0A834LTW8</accession>
<evidence type="ECO:0000313" key="2">
    <source>
        <dbReference type="EMBL" id="KAF7152275.1"/>
    </source>
</evidence>
<sequence>MNRLLTRPISHKEVKGAVFGMDPGRAPRPDGMGAGFLQKFWDVVGPNIVDAIRSYCHSVYKVMSKVFVNRLQRFLPEIISDSQCAFVRGRVISDNTILVQEVLHYMKNCRYGNNRSVALKLDMSKAYDRVEWGFMEAIMRKMGFDEIWIKWIMDAYHR</sequence>
<dbReference type="SUPFAM" id="SSF56672">
    <property type="entry name" value="DNA/RNA polymerases"/>
    <property type="match status" value="1"/>
</dbReference>
<dbReference type="InterPro" id="IPR043502">
    <property type="entry name" value="DNA/RNA_pol_sf"/>
</dbReference>
<feature type="domain" description="Reverse transcriptase" evidence="1">
    <location>
        <begin position="54"/>
        <end position="152"/>
    </location>
</feature>
<comment type="caution">
    <text evidence="2">The sequence shown here is derived from an EMBL/GenBank/DDBJ whole genome shotgun (WGS) entry which is preliminary data.</text>
</comment>
<keyword evidence="3" id="KW-1185">Reference proteome</keyword>
<dbReference type="PANTHER" id="PTHR46890:SF48">
    <property type="entry name" value="RNA-DIRECTED DNA POLYMERASE"/>
    <property type="match status" value="1"/>
</dbReference>
<dbReference type="Pfam" id="PF00078">
    <property type="entry name" value="RVT_1"/>
    <property type="match status" value="1"/>
</dbReference>
<dbReference type="AlphaFoldDB" id="A0A834LTW8"/>
<dbReference type="InterPro" id="IPR000477">
    <property type="entry name" value="RT_dom"/>
</dbReference>
<proteinExistence type="predicted"/>
<evidence type="ECO:0000313" key="3">
    <source>
        <dbReference type="Proteomes" id="UP000626092"/>
    </source>
</evidence>